<dbReference type="AlphaFoldDB" id="A0A2X2JK49"/>
<dbReference type="RefSeq" id="WP_083295776.1">
    <property type="nucleotide sequence ID" value="NZ_CP068086.1"/>
</dbReference>
<dbReference type="NCBIfam" id="NF037970">
    <property type="entry name" value="vanZ_1"/>
    <property type="match status" value="1"/>
</dbReference>
<accession>A0A2X2JK49</accession>
<reference evidence="1 2" key="1">
    <citation type="submission" date="2018-06" db="EMBL/GenBank/DDBJ databases">
        <authorList>
            <consortium name="Pathogen Informatics"/>
            <person name="Doyle S."/>
        </authorList>
    </citation>
    <scope>NUCLEOTIDE SEQUENCE [LARGE SCALE GENOMIC DNA]</scope>
    <source>
        <strain evidence="1 2">NCTC11343</strain>
    </source>
</reference>
<organism evidence="1 2">
    <name type="scientific">Sphingobacterium multivorum</name>
    <dbReference type="NCBI Taxonomy" id="28454"/>
    <lineage>
        <taxon>Bacteria</taxon>
        <taxon>Pseudomonadati</taxon>
        <taxon>Bacteroidota</taxon>
        <taxon>Sphingobacteriia</taxon>
        <taxon>Sphingobacteriales</taxon>
        <taxon>Sphingobacteriaceae</taxon>
        <taxon>Sphingobacterium</taxon>
    </lineage>
</organism>
<evidence type="ECO:0000313" key="1">
    <source>
        <dbReference type="EMBL" id="SPZ87765.1"/>
    </source>
</evidence>
<dbReference type="Proteomes" id="UP000251241">
    <property type="component" value="Unassembled WGS sequence"/>
</dbReference>
<proteinExistence type="predicted"/>
<dbReference type="PANTHER" id="PTHR28008:SF1">
    <property type="entry name" value="DOMAIN PROTEIN, PUTATIVE (AFU_ORTHOLOGUE AFUA_3G10980)-RELATED"/>
    <property type="match status" value="1"/>
</dbReference>
<protein>
    <submittedName>
        <fullName evidence="1">Predicted integral membrane protein</fullName>
    </submittedName>
</protein>
<dbReference type="PANTHER" id="PTHR28008">
    <property type="entry name" value="DOMAIN PROTEIN, PUTATIVE (AFU_ORTHOLOGUE AFUA_3G10980)-RELATED"/>
    <property type="match status" value="1"/>
</dbReference>
<evidence type="ECO:0000313" key="2">
    <source>
        <dbReference type="Proteomes" id="UP000251241"/>
    </source>
</evidence>
<name>A0A2X2JK49_SPHMU</name>
<sequence length="128" mass="14817">MIKILLDYKWCFIWAIIVIVLCTLPGNNFDAVPAYPGMDKLVHCGMFFVFCTLLYNGVIQQFHGKPTRWLPIFVVSILGFLFAGLTELLQLYIFTYRSGDWWDLFADSIGIGMAGFAYLLNYVNRRRK</sequence>
<dbReference type="GeneID" id="97182989"/>
<gene>
    <name evidence="1" type="ORF">NCTC11343_03102</name>
</gene>
<dbReference type="EMBL" id="UAUU01000009">
    <property type="protein sequence ID" value="SPZ87765.1"/>
    <property type="molecule type" value="Genomic_DNA"/>
</dbReference>